<feature type="domain" description="Nudix hydrolase" evidence="7">
    <location>
        <begin position="24"/>
        <end position="171"/>
    </location>
</feature>
<dbReference type="AlphaFoldDB" id="A0A2L0UJC2"/>
<dbReference type="EMBL" id="CP024915">
    <property type="protein sequence ID" value="AUZ89370.1"/>
    <property type="molecule type" value="Genomic_DNA"/>
</dbReference>
<dbReference type="Proteomes" id="UP000239187">
    <property type="component" value="Chromosome"/>
</dbReference>
<dbReference type="Pfam" id="PF00293">
    <property type="entry name" value="NUDIX"/>
    <property type="match status" value="1"/>
</dbReference>
<dbReference type="PANTHER" id="PTHR12992">
    <property type="entry name" value="NUDIX HYDROLASE"/>
    <property type="match status" value="1"/>
</dbReference>
<evidence type="ECO:0000256" key="1">
    <source>
        <dbReference type="ARBA" id="ARBA00001936"/>
    </source>
</evidence>
<organism evidence="8 9">
    <name type="scientific">Arthrobacter agilis</name>
    <dbReference type="NCBI Taxonomy" id="37921"/>
    <lineage>
        <taxon>Bacteria</taxon>
        <taxon>Bacillati</taxon>
        <taxon>Actinomycetota</taxon>
        <taxon>Actinomycetes</taxon>
        <taxon>Micrococcales</taxon>
        <taxon>Micrococcaceae</taxon>
        <taxon>Arthrobacter</taxon>
    </lineage>
</organism>
<dbReference type="GO" id="GO:0046872">
    <property type="term" value="F:metal ion binding"/>
    <property type="evidence" value="ECO:0007669"/>
    <property type="project" value="UniProtKB-KW"/>
</dbReference>
<reference evidence="8 9" key="1">
    <citation type="submission" date="2017-11" db="EMBL/GenBank/DDBJ databases">
        <title>Draft genome of Arthrobacter agilis strain UMCV2, a plant growth-promoting rhizobacterium and biocontrol capacity of phytopathogenic fungi.</title>
        <authorList>
            <person name="Martinez-Camara R."/>
            <person name="Santoyo G."/>
            <person name="Moreno-Hagelsieb G."/>
            <person name="Valencia-Cantero E."/>
        </authorList>
    </citation>
    <scope>NUCLEOTIDE SEQUENCE [LARGE SCALE GENOMIC DNA]</scope>
    <source>
        <strain evidence="8 9">UMCV2</strain>
    </source>
</reference>
<name>A0A2L0UJC2_9MICC</name>
<evidence type="ECO:0000313" key="9">
    <source>
        <dbReference type="Proteomes" id="UP000239187"/>
    </source>
</evidence>
<keyword evidence="4" id="KW-0378">Hydrolase</keyword>
<dbReference type="InterPro" id="IPR000086">
    <property type="entry name" value="NUDIX_hydrolase_dom"/>
</dbReference>
<dbReference type="CDD" id="cd03426">
    <property type="entry name" value="NUDIX_CoAse_Nudt7"/>
    <property type="match status" value="1"/>
</dbReference>
<dbReference type="PROSITE" id="PS51462">
    <property type="entry name" value="NUDIX"/>
    <property type="match status" value="1"/>
</dbReference>
<dbReference type="RefSeq" id="WP_133081575.1">
    <property type="nucleotide sequence ID" value="NZ_CP024915.1"/>
</dbReference>
<dbReference type="Gene3D" id="3.90.79.10">
    <property type="entry name" value="Nucleoside Triphosphate Pyrophosphohydrolase"/>
    <property type="match status" value="1"/>
</dbReference>
<proteinExistence type="predicted"/>
<dbReference type="InterPro" id="IPR015797">
    <property type="entry name" value="NUDIX_hydrolase-like_dom_sf"/>
</dbReference>
<keyword evidence="6" id="KW-0464">Manganese</keyword>
<keyword evidence="5" id="KW-0460">Magnesium</keyword>
<sequence length="215" mass="23288">MDRPGATLLQPHGWQFATFDPTRSRRAAVLILFGARDGGRSGRPGRDLGRNELDVLFVMRASSLSNHPGQVAFPGGAIDAGDADEGAAALREAEEETGADPRGIEVLGTLPDVGLPVSNFMVTPVLGWWAEQSPIRVVDTAESELVFRCPVETLLDPSRRRTAVVRRDGFVSRTPAFLAPEAVIWGFTAMLLDAVFDGLGWTEPWDRSQEIPAPL</sequence>
<gene>
    <name evidence="8" type="ORF">CVO76_10460</name>
</gene>
<evidence type="ECO:0000259" key="7">
    <source>
        <dbReference type="PROSITE" id="PS51462"/>
    </source>
</evidence>
<evidence type="ECO:0000256" key="4">
    <source>
        <dbReference type="ARBA" id="ARBA00022801"/>
    </source>
</evidence>
<dbReference type="PANTHER" id="PTHR12992:SF11">
    <property type="entry name" value="MITOCHONDRIAL COENZYME A DIPHOSPHATASE NUDT8"/>
    <property type="match status" value="1"/>
</dbReference>
<comment type="cofactor">
    <cofactor evidence="1">
        <name>Mn(2+)</name>
        <dbReference type="ChEBI" id="CHEBI:29035"/>
    </cofactor>
</comment>
<keyword evidence="3" id="KW-0479">Metal-binding</keyword>
<protein>
    <submittedName>
        <fullName evidence="8">Coenzyme A pyrophosphatase</fullName>
    </submittedName>
</protein>
<evidence type="ECO:0000256" key="2">
    <source>
        <dbReference type="ARBA" id="ARBA00001946"/>
    </source>
</evidence>
<dbReference type="InterPro" id="IPR045121">
    <property type="entry name" value="CoAse"/>
</dbReference>
<dbReference type="GO" id="GO:0010945">
    <property type="term" value="F:coenzyme A diphosphatase activity"/>
    <property type="evidence" value="ECO:0007669"/>
    <property type="project" value="InterPro"/>
</dbReference>
<evidence type="ECO:0000256" key="6">
    <source>
        <dbReference type="ARBA" id="ARBA00023211"/>
    </source>
</evidence>
<accession>A0A2L0UJC2</accession>
<dbReference type="SUPFAM" id="SSF55811">
    <property type="entry name" value="Nudix"/>
    <property type="match status" value="1"/>
</dbReference>
<evidence type="ECO:0000313" key="8">
    <source>
        <dbReference type="EMBL" id="AUZ89370.1"/>
    </source>
</evidence>
<comment type="cofactor">
    <cofactor evidence="2">
        <name>Mg(2+)</name>
        <dbReference type="ChEBI" id="CHEBI:18420"/>
    </cofactor>
</comment>
<evidence type="ECO:0000256" key="3">
    <source>
        <dbReference type="ARBA" id="ARBA00022723"/>
    </source>
</evidence>
<evidence type="ECO:0000256" key="5">
    <source>
        <dbReference type="ARBA" id="ARBA00022842"/>
    </source>
</evidence>